<dbReference type="SUPFAM" id="SSF103473">
    <property type="entry name" value="MFS general substrate transporter"/>
    <property type="match status" value="1"/>
</dbReference>
<dbReference type="EMBL" id="JBFNQD010000002">
    <property type="protein sequence ID" value="MEW9305894.1"/>
    <property type="molecule type" value="Genomic_DNA"/>
</dbReference>
<evidence type="ECO:0000256" key="4">
    <source>
        <dbReference type="SAM" id="MobiDB-lite"/>
    </source>
</evidence>
<organism evidence="7 8">
    <name type="scientific">Labrys neptuniae</name>
    <dbReference type="NCBI Taxonomy" id="376174"/>
    <lineage>
        <taxon>Bacteria</taxon>
        <taxon>Pseudomonadati</taxon>
        <taxon>Pseudomonadota</taxon>
        <taxon>Alphaproteobacteria</taxon>
        <taxon>Hyphomicrobiales</taxon>
        <taxon>Xanthobacteraceae</taxon>
        <taxon>Labrys</taxon>
    </lineage>
</organism>
<feature type="transmembrane region" description="Helical" evidence="5">
    <location>
        <begin position="301"/>
        <end position="320"/>
    </location>
</feature>
<name>A0ABV3PJT2_9HYPH</name>
<reference evidence="7 8" key="1">
    <citation type="submission" date="2024-07" db="EMBL/GenBank/DDBJ databases">
        <title>Description of Labrys sedimenti sp. nov., isolated from a diclofenac-degrading enrichment culture.</title>
        <authorList>
            <person name="Tancsics A."/>
            <person name="Csepanyi A."/>
        </authorList>
    </citation>
    <scope>NUCLEOTIDE SEQUENCE [LARGE SCALE GENOMIC DNA]</scope>
    <source>
        <strain evidence="7 8">LMG 23578</strain>
    </source>
</reference>
<dbReference type="RefSeq" id="WP_367623795.1">
    <property type="nucleotide sequence ID" value="NZ_JBFNQD010000002.1"/>
</dbReference>
<feature type="transmembrane region" description="Helical" evidence="5">
    <location>
        <begin position="36"/>
        <end position="59"/>
    </location>
</feature>
<dbReference type="Gene3D" id="1.20.1250.20">
    <property type="entry name" value="MFS general substrate transporter like domains"/>
    <property type="match status" value="1"/>
</dbReference>
<accession>A0ABV3PJT2</accession>
<feature type="transmembrane region" description="Helical" evidence="5">
    <location>
        <begin position="400"/>
        <end position="419"/>
    </location>
</feature>
<keyword evidence="3 5" id="KW-0472">Membrane</keyword>
<evidence type="ECO:0000259" key="6">
    <source>
        <dbReference type="PROSITE" id="PS50850"/>
    </source>
</evidence>
<feature type="domain" description="Major facilitator superfamily (MFS) profile" evidence="6">
    <location>
        <begin position="34"/>
        <end position="425"/>
    </location>
</feature>
<feature type="transmembrane region" description="Helical" evidence="5">
    <location>
        <begin position="372"/>
        <end position="394"/>
    </location>
</feature>
<evidence type="ECO:0000256" key="5">
    <source>
        <dbReference type="SAM" id="Phobius"/>
    </source>
</evidence>
<feature type="transmembrane region" description="Helical" evidence="5">
    <location>
        <begin position="239"/>
        <end position="261"/>
    </location>
</feature>
<dbReference type="CDD" id="cd17324">
    <property type="entry name" value="MFS_NepI_like"/>
    <property type="match status" value="1"/>
</dbReference>
<sequence>MSSISTSSISTSSISTTEAGPTPAEPVSGLPAGLTFLFAVSVAIAVLGLFASQSLIGLIGPAFDFSASETGFVTTLTLLGYASGLFLLVPLADIVENRSLIVATLAVEAVALAAVACAPTPALFLAACYVCGLAASAIQMMVPAAAQLSSPAYRGRVVGNVMSGLMIGILLSRPAASLVAEIAGWRWFYGGLAVLVAVLAAILAFVIPRRQPAGAVSYARLIGSLWTILRQEPVLRRRAAYQALCMGAFGVFWTSVALRLAQAPFGLGQTGIALFAFAGAAGAVVAPLAGRAGDKGRARGATLLAHLAVIGAMVLAEIGGDILARAVSPAACHGALATLVAAAVLLDLGVVGDQTLGRRAINLLRPEARGRVNGLFTGLFFIGTSTGAGLSGFAWVYAGWPGICAVGAAFGVAALITFLTEQAGGGASRG</sequence>
<keyword evidence="1 5" id="KW-0812">Transmembrane</keyword>
<feature type="transmembrane region" description="Helical" evidence="5">
    <location>
        <begin position="71"/>
        <end position="92"/>
    </location>
</feature>
<feature type="transmembrane region" description="Helical" evidence="5">
    <location>
        <begin position="122"/>
        <end position="145"/>
    </location>
</feature>
<evidence type="ECO:0000256" key="1">
    <source>
        <dbReference type="ARBA" id="ARBA00022692"/>
    </source>
</evidence>
<feature type="transmembrane region" description="Helical" evidence="5">
    <location>
        <begin position="326"/>
        <end position="351"/>
    </location>
</feature>
<dbReference type="PROSITE" id="PS50850">
    <property type="entry name" value="MFS"/>
    <property type="match status" value="1"/>
</dbReference>
<keyword evidence="2 5" id="KW-1133">Transmembrane helix</keyword>
<proteinExistence type="predicted"/>
<feature type="transmembrane region" description="Helical" evidence="5">
    <location>
        <begin position="99"/>
        <end position="116"/>
    </location>
</feature>
<evidence type="ECO:0000256" key="2">
    <source>
        <dbReference type="ARBA" id="ARBA00022989"/>
    </source>
</evidence>
<feature type="compositionally biased region" description="Low complexity" evidence="4">
    <location>
        <begin position="1"/>
        <end position="17"/>
    </location>
</feature>
<dbReference type="PANTHER" id="PTHR42910">
    <property type="entry name" value="TRANSPORTER SCO4007-RELATED"/>
    <property type="match status" value="1"/>
</dbReference>
<dbReference type="InterPro" id="IPR036259">
    <property type="entry name" value="MFS_trans_sf"/>
</dbReference>
<evidence type="ECO:0000313" key="7">
    <source>
        <dbReference type="EMBL" id="MEW9305894.1"/>
    </source>
</evidence>
<dbReference type="InterPro" id="IPR011701">
    <property type="entry name" value="MFS"/>
</dbReference>
<keyword evidence="8" id="KW-1185">Reference proteome</keyword>
<feature type="transmembrane region" description="Helical" evidence="5">
    <location>
        <begin position="157"/>
        <end position="175"/>
    </location>
</feature>
<feature type="transmembrane region" description="Helical" evidence="5">
    <location>
        <begin position="267"/>
        <end position="289"/>
    </location>
</feature>
<dbReference type="Proteomes" id="UP001555786">
    <property type="component" value="Unassembled WGS sequence"/>
</dbReference>
<dbReference type="PANTHER" id="PTHR42910:SF1">
    <property type="entry name" value="MAJOR FACILITATOR SUPERFAMILY (MFS) PROFILE DOMAIN-CONTAINING PROTEIN"/>
    <property type="match status" value="1"/>
</dbReference>
<dbReference type="InterPro" id="IPR020846">
    <property type="entry name" value="MFS_dom"/>
</dbReference>
<dbReference type="Pfam" id="PF07690">
    <property type="entry name" value="MFS_1"/>
    <property type="match status" value="1"/>
</dbReference>
<gene>
    <name evidence="7" type="ORF">ABXS05_10130</name>
</gene>
<feature type="region of interest" description="Disordered" evidence="4">
    <location>
        <begin position="1"/>
        <end position="22"/>
    </location>
</feature>
<protein>
    <submittedName>
        <fullName evidence="7">MFS transporter</fullName>
    </submittedName>
</protein>
<evidence type="ECO:0000313" key="8">
    <source>
        <dbReference type="Proteomes" id="UP001555786"/>
    </source>
</evidence>
<comment type="caution">
    <text evidence="7">The sequence shown here is derived from an EMBL/GenBank/DDBJ whole genome shotgun (WGS) entry which is preliminary data.</text>
</comment>
<evidence type="ECO:0000256" key="3">
    <source>
        <dbReference type="ARBA" id="ARBA00023136"/>
    </source>
</evidence>
<feature type="transmembrane region" description="Helical" evidence="5">
    <location>
        <begin position="187"/>
        <end position="207"/>
    </location>
</feature>